<sequence>MPDTPSPRDTGRRTPGRLVYVVGPSGAGKDSLLGALAGRLETSGEKAPPITIAHRYITRPAGAGGEAHVALSPADFARRRAAGAFCLDWQSHGLSYGVGVEVESWLAGGLWVVVNGSRGHLAAALGRFPDLMLVVVRVAPAELKRRLLTRGRETAEEIAERLARADAFAVDHPGRVEIDNSGPLDRAADAFFSHLMQRMNKV</sequence>
<accession>A0A1G8B8A6</accession>
<gene>
    <name evidence="6" type="primary">phnN</name>
    <name evidence="8" type="ORF">SAMN05421742_105271</name>
</gene>
<dbReference type="STRING" id="83401.SAMN05421742_105271"/>
<reference evidence="9" key="1">
    <citation type="submission" date="2016-10" db="EMBL/GenBank/DDBJ databases">
        <authorList>
            <person name="Varghese N."/>
            <person name="Submissions S."/>
        </authorList>
    </citation>
    <scope>NUCLEOTIDE SEQUENCE [LARGE SCALE GENOMIC DNA]</scope>
    <source>
        <strain evidence="9">930I</strain>
    </source>
</reference>
<dbReference type="Proteomes" id="UP000217076">
    <property type="component" value="Unassembled WGS sequence"/>
</dbReference>
<feature type="domain" description="Guanylate kinase/L-type calcium channel beta subunit" evidence="7">
    <location>
        <begin position="15"/>
        <end position="199"/>
    </location>
</feature>
<dbReference type="RefSeq" id="WP_092619068.1">
    <property type="nucleotide sequence ID" value="NZ_FNCV01000005.1"/>
</dbReference>
<dbReference type="NCBIfam" id="NF007485">
    <property type="entry name" value="PRK10078.1"/>
    <property type="match status" value="1"/>
</dbReference>
<dbReference type="OrthoDB" id="341217at2"/>
<dbReference type="InterPro" id="IPR008145">
    <property type="entry name" value="GK/Ca_channel_bsu"/>
</dbReference>
<dbReference type="SMART" id="SM00072">
    <property type="entry name" value="GuKc"/>
    <property type="match status" value="1"/>
</dbReference>
<evidence type="ECO:0000256" key="3">
    <source>
        <dbReference type="ARBA" id="ARBA00022679"/>
    </source>
</evidence>
<evidence type="ECO:0000313" key="9">
    <source>
        <dbReference type="Proteomes" id="UP000217076"/>
    </source>
</evidence>
<dbReference type="UniPathway" id="UPA00087">
    <property type="reaction ID" value="UER00175"/>
</dbReference>
<keyword evidence="5 6" id="KW-0067">ATP-binding</keyword>
<comment type="similarity">
    <text evidence="6">Belongs to the ribose 1,5-bisphosphokinase family.</text>
</comment>
<dbReference type="EC" id="2.7.4.23" evidence="6"/>
<dbReference type="GO" id="GO:0005524">
    <property type="term" value="F:ATP binding"/>
    <property type="evidence" value="ECO:0007669"/>
    <property type="project" value="UniProtKB-KW"/>
</dbReference>
<dbReference type="InterPro" id="IPR012699">
    <property type="entry name" value="PhnN"/>
</dbReference>
<protein>
    <recommendedName>
        <fullName evidence="6">Ribose 1,5-bisphosphate phosphokinase PhnN</fullName>
        <ecNumber evidence="6">2.7.4.23</ecNumber>
    </recommendedName>
    <alternativeName>
        <fullName evidence="6">Ribose 1,5-bisphosphokinase</fullName>
    </alternativeName>
</protein>
<evidence type="ECO:0000313" key="8">
    <source>
        <dbReference type="EMBL" id="SDH29408.1"/>
    </source>
</evidence>
<evidence type="ECO:0000256" key="2">
    <source>
        <dbReference type="ARBA" id="ARBA00005069"/>
    </source>
</evidence>
<name>A0A1G8B8A6_9PROT</name>
<comment type="function">
    <text evidence="6">Catalyzes the phosphorylation of ribose 1,5-bisphosphate to 5-phospho-D-ribosyl alpha-1-diphosphate (PRPP).</text>
</comment>
<keyword evidence="8" id="KW-0418">Kinase</keyword>
<evidence type="ECO:0000256" key="6">
    <source>
        <dbReference type="HAMAP-Rule" id="MF_00836"/>
    </source>
</evidence>
<evidence type="ECO:0000256" key="5">
    <source>
        <dbReference type="ARBA" id="ARBA00022840"/>
    </source>
</evidence>
<dbReference type="EMBL" id="FNCV01000005">
    <property type="protein sequence ID" value="SDH29408.1"/>
    <property type="molecule type" value="Genomic_DNA"/>
</dbReference>
<dbReference type="NCBIfam" id="TIGR02322">
    <property type="entry name" value="phosphon_PhnN"/>
    <property type="match status" value="1"/>
</dbReference>
<organism evidence="8 9">
    <name type="scientific">Roseospirillum parvum</name>
    <dbReference type="NCBI Taxonomy" id="83401"/>
    <lineage>
        <taxon>Bacteria</taxon>
        <taxon>Pseudomonadati</taxon>
        <taxon>Pseudomonadota</taxon>
        <taxon>Alphaproteobacteria</taxon>
        <taxon>Rhodospirillales</taxon>
        <taxon>Rhodospirillaceae</taxon>
        <taxon>Roseospirillum</taxon>
    </lineage>
</organism>
<dbReference type="GO" id="GO:0006015">
    <property type="term" value="P:5-phosphoribose 1-diphosphate biosynthetic process"/>
    <property type="evidence" value="ECO:0007669"/>
    <property type="project" value="UniProtKB-UniRule"/>
</dbReference>
<evidence type="ECO:0000259" key="7">
    <source>
        <dbReference type="SMART" id="SM00072"/>
    </source>
</evidence>
<dbReference type="AlphaFoldDB" id="A0A1G8B8A6"/>
<dbReference type="SUPFAM" id="SSF52540">
    <property type="entry name" value="P-loop containing nucleoside triphosphate hydrolases"/>
    <property type="match status" value="1"/>
</dbReference>
<dbReference type="Gene3D" id="3.40.50.300">
    <property type="entry name" value="P-loop containing nucleotide triphosphate hydrolases"/>
    <property type="match status" value="1"/>
</dbReference>
<proteinExistence type="inferred from homology"/>
<keyword evidence="4 6" id="KW-0547">Nucleotide-binding</keyword>
<comment type="catalytic activity">
    <reaction evidence="1 6">
        <text>alpha-D-ribose 1,5-bisphosphate + ATP = 5-phospho-alpha-D-ribose 1-diphosphate + ADP</text>
        <dbReference type="Rhea" id="RHEA:20109"/>
        <dbReference type="ChEBI" id="CHEBI:30616"/>
        <dbReference type="ChEBI" id="CHEBI:58017"/>
        <dbReference type="ChEBI" id="CHEBI:68688"/>
        <dbReference type="ChEBI" id="CHEBI:456216"/>
        <dbReference type="EC" id="2.7.4.23"/>
    </reaction>
</comment>
<keyword evidence="3 6" id="KW-0808">Transferase</keyword>
<keyword evidence="9" id="KW-1185">Reference proteome</keyword>
<dbReference type="GO" id="GO:0019634">
    <property type="term" value="P:organic phosphonate metabolic process"/>
    <property type="evidence" value="ECO:0007669"/>
    <property type="project" value="UniProtKB-UniRule"/>
</dbReference>
<dbReference type="GO" id="GO:0033863">
    <property type="term" value="F:ribose 1,5-bisphosphate phosphokinase activity"/>
    <property type="evidence" value="ECO:0007669"/>
    <property type="project" value="UniProtKB-UniRule"/>
</dbReference>
<feature type="binding site" evidence="6">
    <location>
        <begin position="23"/>
        <end position="30"/>
    </location>
    <ligand>
        <name>ATP</name>
        <dbReference type="ChEBI" id="CHEBI:30616"/>
    </ligand>
</feature>
<evidence type="ECO:0000256" key="1">
    <source>
        <dbReference type="ARBA" id="ARBA00000373"/>
    </source>
</evidence>
<comment type="pathway">
    <text evidence="2 6">Metabolic intermediate biosynthesis; 5-phospho-alpha-D-ribose 1-diphosphate biosynthesis; 5-phospho-alpha-D-ribose 1-diphosphate from D-ribose 5-phosphate (route II): step 3/3.</text>
</comment>
<evidence type="ECO:0000256" key="4">
    <source>
        <dbReference type="ARBA" id="ARBA00022741"/>
    </source>
</evidence>
<dbReference type="InterPro" id="IPR027417">
    <property type="entry name" value="P-loop_NTPase"/>
</dbReference>
<dbReference type="HAMAP" id="MF_00836">
    <property type="entry name" value="PhnN"/>
    <property type="match status" value="1"/>
</dbReference>